<evidence type="ECO:0000313" key="1">
    <source>
        <dbReference type="EnsemblPlants" id="AUR62026562-RA:cds"/>
    </source>
</evidence>
<accession>A0A803MBU5</accession>
<evidence type="ECO:0000313" key="2">
    <source>
        <dbReference type="Proteomes" id="UP000596660"/>
    </source>
</evidence>
<proteinExistence type="predicted"/>
<dbReference type="Proteomes" id="UP000596660">
    <property type="component" value="Unplaced"/>
</dbReference>
<name>A0A803MBU5_CHEQI</name>
<sequence length="131" mass="14932">MEVDRVRKDELYMLHNMLHVEPIDIGAFLIQQLQHVANNNTTGGKIVQGGFITRIETYLGYNEDLKIYGFVDGIDDVEIPSSRLKKKDGTTLWCTHKEEGALLSPEKMSLKDMNNWSFTHSSLRDQAPLLP</sequence>
<reference evidence="1" key="1">
    <citation type="journal article" date="2017" name="Nature">
        <title>The genome of Chenopodium quinoa.</title>
        <authorList>
            <person name="Jarvis D.E."/>
            <person name="Ho Y.S."/>
            <person name="Lightfoot D.J."/>
            <person name="Schmoeckel S.M."/>
            <person name="Li B."/>
            <person name="Borm T.J.A."/>
            <person name="Ohyanagi H."/>
            <person name="Mineta K."/>
            <person name="Michell C.T."/>
            <person name="Saber N."/>
            <person name="Kharbatia N.M."/>
            <person name="Rupper R.R."/>
            <person name="Sharp A.R."/>
            <person name="Dally N."/>
            <person name="Boughton B.A."/>
            <person name="Woo Y.H."/>
            <person name="Gao G."/>
            <person name="Schijlen E.G.W.M."/>
            <person name="Guo X."/>
            <person name="Momin A.A."/>
            <person name="Negrao S."/>
            <person name="Al-Babili S."/>
            <person name="Gehring C."/>
            <person name="Roessner U."/>
            <person name="Jung C."/>
            <person name="Murphy K."/>
            <person name="Arold S.T."/>
            <person name="Gojobori T."/>
            <person name="van der Linden C.G."/>
            <person name="van Loo E.N."/>
            <person name="Jellen E.N."/>
            <person name="Maughan P.J."/>
            <person name="Tester M."/>
        </authorList>
    </citation>
    <scope>NUCLEOTIDE SEQUENCE [LARGE SCALE GENOMIC DNA]</scope>
    <source>
        <strain evidence="1">cv. PI 614886</strain>
    </source>
</reference>
<reference evidence="1" key="2">
    <citation type="submission" date="2021-03" db="UniProtKB">
        <authorList>
            <consortium name="EnsemblPlants"/>
        </authorList>
    </citation>
    <scope>IDENTIFICATION</scope>
</reference>
<protein>
    <submittedName>
        <fullName evidence="1">Uncharacterized protein</fullName>
    </submittedName>
</protein>
<dbReference type="AlphaFoldDB" id="A0A803MBU5"/>
<keyword evidence="2" id="KW-1185">Reference proteome</keyword>
<organism evidence="1 2">
    <name type="scientific">Chenopodium quinoa</name>
    <name type="common">Quinoa</name>
    <dbReference type="NCBI Taxonomy" id="63459"/>
    <lineage>
        <taxon>Eukaryota</taxon>
        <taxon>Viridiplantae</taxon>
        <taxon>Streptophyta</taxon>
        <taxon>Embryophyta</taxon>
        <taxon>Tracheophyta</taxon>
        <taxon>Spermatophyta</taxon>
        <taxon>Magnoliopsida</taxon>
        <taxon>eudicotyledons</taxon>
        <taxon>Gunneridae</taxon>
        <taxon>Pentapetalae</taxon>
        <taxon>Caryophyllales</taxon>
        <taxon>Chenopodiaceae</taxon>
        <taxon>Chenopodioideae</taxon>
        <taxon>Atripliceae</taxon>
        <taxon>Chenopodium</taxon>
    </lineage>
</organism>
<dbReference type="EnsemblPlants" id="AUR62026562-RA">
    <property type="protein sequence ID" value="AUR62026562-RA:cds"/>
    <property type="gene ID" value="AUR62026562"/>
</dbReference>
<dbReference type="Gramene" id="AUR62026562-RA">
    <property type="protein sequence ID" value="AUR62026562-RA:cds"/>
    <property type="gene ID" value="AUR62026562"/>
</dbReference>